<feature type="domain" description="Aldehyde dehydrogenase" evidence="5">
    <location>
        <begin position="16"/>
        <end position="467"/>
    </location>
</feature>
<feature type="active site" evidence="3">
    <location>
        <position position="247"/>
    </location>
</feature>
<comment type="similarity">
    <text evidence="1 4">Belongs to the aldehyde dehydrogenase family.</text>
</comment>
<name>A0A498GZE2_9EURY</name>
<dbReference type="InterPro" id="IPR015590">
    <property type="entry name" value="Aldehyde_DH_dom"/>
</dbReference>
<dbReference type="PANTHER" id="PTHR42991:SF1">
    <property type="entry name" value="ALDEHYDE DEHYDROGENASE"/>
    <property type="match status" value="1"/>
</dbReference>
<evidence type="ECO:0000313" key="6">
    <source>
        <dbReference type="EMBL" id="RXE55748.1"/>
    </source>
</evidence>
<evidence type="ECO:0000259" key="5">
    <source>
        <dbReference type="Pfam" id="PF00171"/>
    </source>
</evidence>
<gene>
    <name evidence="6" type="ORF">ABH15_05825</name>
</gene>
<dbReference type="AlphaFoldDB" id="A0A498GZE2"/>
<dbReference type="InterPro" id="IPR016161">
    <property type="entry name" value="Ald_DH/histidinol_DH"/>
</dbReference>
<accession>A0A498GZE2</accession>
<dbReference type="Pfam" id="PF00171">
    <property type="entry name" value="Aldedh"/>
    <property type="match status" value="1"/>
</dbReference>
<sequence length="477" mass="50712">MSDPSPFLVGGVWRGSAETVPVCFPFTGEPVGQVCLAGDADIDDAVRAAVSGFAVTRRLPAHVRSRILYSLADRIEERADELVEALILEAGKTRTLARGEVARAGETIRVAAEEARRIGGEILPLDWSAAGEGYTGYIRRFPLGPVLCITPFNFPLNLACHKVGPAVAAGNSVILKPATKTPLSGLLLGEMLLAAGFPPEAISVLPCSSARAERLAADERIAYVSFTGSPKVGWHLRSIAKKRIGLELGGNAAAIVHEDADIRYAASRITSGGFSNAGQVCISVQRVFVHRRVFPEMLEALLERVSLLKVGDPRESDTDIGPMISAAAAADAAEKVAEAVRGGGRVLHGGSVAGALFSPTVLIETTPAMRVNSTEVFAPVITVTPYDTFDEALAYANDSPFGLQAGVFTRDIRRIMQAFDDLSVGGLLINDIPTFRMDHMPYGGVKASGLGHEGPRYAIEEMTEMRMMVVNMGGSDR</sequence>
<dbReference type="EMBL" id="LHQS01000002">
    <property type="protein sequence ID" value="RXE55748.1"/>
    <property type="molecule type" value="Genomic_DNA"/>
</dbReference>
<keyword evidence="7" id="KW-1185">Reference proteome</keyword>
<evidence type="ECO:0000256" key="3">
    <source>
        <dbReference type="PROSITE-ProRule" id="PRU10007"/>
    </source>
</evidence>
<dbReference type="OrthoDB" id="6342at2157"/>
<dbReference type="Gene3D" id="3.40.605.10">
    <property type="entry name" value="Aldehyde Dehydrogenase, Chain A, domain 1"/>
    <property type="match status" value="1"/>
</dbReference>
<evidence type="ECO:0000256" key="1">
    <source>
        <dbReference type="ARBA" id="ARBA00009986"/>
    </source>
</evidence>
<dbReference type="PROSITE" id="PS00687">
    <property type="entry name" value="ALDEHYDE_DEHYDR_GLU"/>
    <property type="match status" value="1"/>
</dbReference>
<reference evidence="6 7" key="1">
    <citation type="journal article" date="2015" name="Int. J. Syst. Evol. Microbiol.">
        <title>Methanoculleus taiwanensis sp. nov., a methanogen isolated from deep marine sediment at the deformation front area near Taiwan.</title>
        <authorList>
            <person name="Weng C.Y."/>
            <person name="Chen S.C."/>
            <person name="Lai M.C."/>
            <person name="Wu S.Y."/>
            <person name="Lin S."/>
            <person name="Yang T.F."/>
            <person name="Chen P.C."/>
        </authorList>
    </citation>
    <scope>NUCLEOTIDE SEQUENCE [LARGE SCALE GENOMIC DNA]</scope>
    <source>
        <strain evidence="6 7">CYW4</strain>
    </source>
</reference>
<dbReference type="CDD" id="cd07147">
    <property type="entry name" value="ALDH_F21_RNP123"/>
    <property type="match status" value="1"/>
</dbReference>
<dbReference type="InterPro" id="IPR016162">
    <property type="entry name" value="Ald_DH_N"/>
</dbReference>
<dbReference type="GO" id="GO:0008911">
    <property type="term" value="F:lactaldehyde dehydrogenase (NAD+) activity"/>
    <property type="evidence" value="ECO:0007669"/>
    <property type="project" value="TreeGrafter"/>
</dbReference>
<evidence type="ECO:0000256" key="4">
    <source>
        <dbReference type="RuleBase" id="RU003345"/>
    </source>
</evidence>
<dbReference type="RefSeq" id="WP_128693442.1">
    <property type="nucleotide sequence ID" value="NZ_LHQS01000002.1"/>
</dbReference>
<dbReference type="InterPro" id="IPR016163">
    <property type="entry name" value="Ald_DH_C"/>
</dbReference>
<keyword evidence="2 4" id="KW-0560">Oxidoreductase</keyword>
<evidence type="ECO:0000313" key="7">
    <source>
        <dbReference type="Proteomes" id="UP000290932"/>
    </source>
</evidence>
<protein>
    <submittedName>
        <fullName evidence="6">Aldehyde dehydrogenase</fullName>
    </submittedName>
</protein>
<evidence type="ECO:0000256" key="2">
    <source>
        <dbReference type="ARBA" id="ARBA00023002"/>
    </source>
</evidence>
<dbReference type="Proteomes" id="UP000290932">
    <property type="component" value="Unassembled WGS sequence"/>
</dbReference>
<dbReference type="InterPro" id="IPR051020">
    <property type="entry name" value="ALDH-related_metabolic_enz"/>
</dbReference>
<dbReference type="SUPFAM" id="SSF53720">
    <property type="entry name" value="ALDH-like"/>
    <property type="match status" value="1"/>
</dbReference>
<comment type="caution">
    <text evidence="6">The sequence shown here is derived from an EMBL/GenBank/DDBJ whole genome shotgun (WGS) entry which is preliminary data.</text>
</comment>
<organism evidence="6 7">
    <name type="scientific">Methanoculleus taiwanensis</name>
    <dbReference type="NCBI Taxonomy" id="1550565"/>
    <lineage>
        <taxon>Archaea</taxon>
        <taxon>Methanobacteriati</taxon>
        <taxon>Methanobacteriota</taxon>
        <taxon>Stenosarchaea group</taxon>
        <taxon>Methanomicrobia</taxon>
        <taxon>Methanomicrobiales</taxon>
        <taxon>Methanomicrobiaceae</taxon>
        <taxon>Methanoculleus</taxon>
    </lineage>
</organism>
<dbReference type="Gene3D" id="3.40.309.10">
    <property type="entry name" value="Aldehyde Dehydrogenase, Chain A, domain 2"/>
    <property type="match status" value="1"/>
</dbReference>
<dbReference type="InterPro" id="IPR029510">
    <property type="entry name" value="Ald_DH_CS_GLU"/>
</dbReference>
<dbReference type="PANTHER" id="PTHR42991">
    <property type="entry name" value="ALDEHYDE DEHYDROGENASE"/>
    <property type="match status" value="1"/>
</dbReference>
<proteinExistence type="inferred from homology"/>